<organism evidence="2 3">
    <name type="scientific">Pedococcus bigeumensis</name>
    <dbReference type="NCBI Taxonomy" id="433644"/>
    <lineage>
        <taxon>Bacteria</taxon>
        <taxon>Bacillati</taxon>
        <taxon>Actinomycetota</taxon>
        <taxon>Actinomycetes</taxon>
        <taxon>Micrococcales</taxon>
        <taxon>Intrasporangiaceae</taxon>
        <taxon>Pedococcus</taxon>
    </lineage>
</organism>
<comment type="caution">
    <text evidence="2">The sequence shown here is derived from an EMBL/GenBank/DDBJ whole genome shotgun (WGS) entry which is preliminary data.</text>
</comment>
<evidence type="ECO:0000256" key="1">
    <source>
        <dbReference type="SAM" id="MobiDB-lite"/>
    </source>
</evidence>
<reference evidence="2 3" key="1">
    <citation type="journal article" date="2019" name="Environ. Microbiol.">
        <title>Species interactions and distinct microbial communities in high Arctic permafrost affected cryosols are associated with the CH4 and CO2 gas fluxes.</title>
        <authorList>
            <person name="Altshuler I."/>
            <person name="Hamel J."/>
            <person name="Turney S."/>
            <person name="Magnuson E."/>
            <person name="Levesque R."/>
            <person name="Greer C."/>
            <person name="Whyte L.G."/>
        </authorList>
    </citation>
    <scope>NUCLEOTIDE SEQUENCE [LARGE SCALE GENOMIC DNA]</scope>
    <source>
        <strain evidence="2 3">S9.3A</strain>
    </source>
</reference>
<keyword evidence="3" id="KW-1185">Reference proteome</keyword>
<dbReference type="InterPro" id="IPR021787">
    <property type="entry name" value="DUF3352"/>
</dbReference>
<evidence type="ECO:0000313" key="3">
    <source>
        <dbReference type="Proteomes" id="UP000317722"/>
    </source>
</evidence>
<sequence length="529" mass="52790">MSTPENLFEPPVRHTAPSEAAVPSGAAVPQEQPRPAGGRGRTIALVGGILAIVAVGAGGAVVFNQVSGGGAQPESVMPGTTIAFAKVDLDPAAGQKLDAIRFVRRFPAAEGKVKDDSDLREVIIKALEEDGQLKGIDYAKDIEPWLGQRIGVGAVPGADGSSKPTVVVALAVTDKGKAEASLPKLTDATGGACQVLEAYAVCTDTTKKLAGVVSATAKGTLADSTNFAKDMAELGEDGVAASWFDAGKADGLLGGASGGLFGAIPGSLMGASPSSTGGVGKGRVAVALRFDGPHLELAGHTSGGTTSFAGKATASSIEALPKDTLAAVTVANAGDQLKAGWPELEKGFKSMAGDQEFTDGLAQAQDALGIKLPDDLYAALGSQFSVAFGGLGADASDLKVAVVSNGDKAVLQKLADSAGELMGSVEPSGGGALTLKSAGDRTVVSLTDDYADEIASGSGLGDTAGFKEAVKDSGKAQIVGYVDIAGLLTAFKDEVPADEAKNLGALSALGFSVTGDGGSSDFSLRLTTK</sequence>
<proteinExistence type="predicted"/>
<dbReference type="AlphaFoldDB" id="A0A502CZ26"/>
<feature type="region of interest" description="Disordered" evidence="1">
    <location>
        <begin position="1"/>
        <end position="39"/>
    </location>
</feature>
<dbReference type="Proteomes" id="UP000317722">
    <property type="component" value="Unassembled WGS sequence"/>
</dbReference>
<accession>A0A502CZ26</accession>
<evidence type="ECO:0000313" key="2">
    <source>
        <dbReference type="EMBL" id="TPG17076.1"/>
    </source>
</evidence>
<dbReference type="EMBL" id="RCZM01000003">
    <property type="protein sequence ID" value="TPG17076.1"/>
    <property type="molecule type" value="Genomic_DNA"/>
</dbReference>
<protein>
    <submittedName>
        <fullName evidence="2">DUF3352 domain-containing protein</fullName>
    </submittedName>
</protein>
<name>A0A502CZ26_9MICO</name>
<dbReference type="OrthoDB" id="5241887at2"/>
<gene>
    <name evidence="2" type="ORF">EAH86_09890</name>
</gene>
<dbReference type="Pfam" id="PF11832">
    <property type="entry name" value="DUF3352"/>
    <property type="match status" value="1"/>
</dbReference>
<dbReference type="RefSeq" id="WP_140739850.1">
    <property type="nucleotide sequence ID" value="NZ_RCZM01000003.1"/>
</dbReference>